<keyword evidence="4" id="KW-1185">Reference proteome</keyword>
<protein>
    <submittedName>
        <fullName evidence="3">Uncharacterized protein</fullName>
    </submittedName>
</protein>
<reference evidence="3 4" key="1">
    <citation type="submission" date="2024-01" db="EMBL/GenBank/DDBJ databases">
        <title>The genomes of 5 underutilized Papilionoideae crops provide insights into root nodulation and disease resistanc.</title>
        <authorList>
            <person name="Yuan L."/>
        </authorList>
    </citation>
    <scope>NUCLEOTIDE SEQUENCE [LARGE SCALE GENOMIC DNA]</scope>
    <source>
        <strain evidence="3">ZHUSHIDOU_FW_LH</strain>
        <tissue evidence="3">Leaf</tissue>
    </source>
</reference>
<dbReference type="InterPro" id="IPR026960">
    <property type="entry name" value="RVT-Znf"/>
</dbReference>
<dbReference type="GO" id="GO:0003676">
    <property type="term" value="F:nucleic acid binding"/>
    <property type="evidence" value="ECO:0007669"/>
    <property type="project" value="InterPro"/>
</dbReference>
<comment type="caution">
    <text evidence="3">The sequence shown here is derived from an EMBL/GenBank/DDBJ whole genome shotgun (WGS) entry which is preliminary data.</text>
</comment>
<dbReference type="Pfam" id="PF13966">
    <property type="entry name" value="zf-RVT"/>
    <property type="match status" value="1"/>
</dbReference>
<feature type="domain" description="Reverse transcriptase zinc-binding" evidence="2">
    <location>
        <begin position="80"/>
        <end position="165"/>
    </location>
</feature>
<sequence length="362" mass="42339">MEKWWGESFSLQEFFNSNNILLPLDATVNHAMRDDGKWNYTLLDSILPSHISNKIRAIPHPDEDPGPDILIWSANDNGIFSIKSAYNLLANEKAWVPHMPWYNIWSWKGPTKYKIHFWKLSHEKLLTNKKKSSWDLSNPYCPFYPGIAEDSLHVMRDCHMATQVWKYFIPYSDSSTFLSLDFFSWLRFNIQQSKSRKYIPNWLDFFFSILYFLWFWRNIYVAEGQSIFLAEKCKIISKITKDITLYAGYSKESITKQRITINICWLPPPFPLVKLNSDGASKGRRSSRTNGLLSKILKMISRQWNISFTHTLRQGNTCADYLANLSLQMQFGLHEIHAPDQTLRSLLANDGRGVYLPRDVMI</sequence>
<dbReference type="InterPro" id="IPR002156">
    <property type="entry name" value="RNaseH_domain"/>
</dbReference>
<evidence type="ECO:0000313" key="4">
    <source>
        <dbReference type="Proteomes" id="UP001372338"/>
    </source>
</evidence>
<dbReference type="GO" id="GO:0004523">
    <property type="term" value="F:RNA-DNA hybrid ribonuclease activity"/>
    <property type="evidence" value="ECO:0007669"/>
    <property type="project" value="InterPro"/>
</dbReference>
<dbReference type="PANTHER" id="PTHR34023:SF4">
    <property type="entry name" value="RNASE H TYPE-1 DOMAIN-CONTAINING PROTEIN"/>
    <property type="match status" value="1"/>
</dbReference>
<gene>
    <name evidence="3" type="ORF">RIF29_01917</name>
</gene>
<accession>A0AAN9IY04</accession>
<organism evidence="3 4">
    <name type="scientific">Crotalaria pallida</name>
    <name type="common">Smooth rattlebox</name>
    <name type="synonym">Crotalaria striata</name>
    <dbReference type="NCBI Taxonomy" id="3830"/>
    <lineage>
        <taxon>Eukaryota</taxon>
        <taxon>Viridiplantae</taxon>
        <taxon>Streptophyta</taxon>
        <taxon>Embryophyta</taxon>
        <taxon>Tracheophyta</taxon>
        <taxon>Spermatophyta</taxon>
        <taxon>Magnoliopsida</taxon>
        <taxon>eudicotyledons</taxon>
        <taxon>Gunneridae</taxon>
        <taxon>Pentapetalae</taxon>
        <taxon>rosids</taxon>
        <taxon>fabids</taxon>
        <taxon>Fabales</taxon>
        <taxon>Fabaceae</taxon>
        <taxon>Papilionoideae</taxon>
        <taxon>50 kb inversion clade</taxon>
        <taxon>genistoids sensu lato</taxon>
        <taxon>core genistoids</taxon>
        <taxon>Crotalarieae</taxon>
        <taxon>Crotalaria</taxon>
    </lineage>
</organism>
<evidence type="ECO:0000259" key="1">
    <source>
        <dbReference type="Pfam" id="PF13456"/>
    </source>
</evidence>
<evidence type="ECO:0000259" key="2">
    <source>
        <dbReference type="Pfam" id="PF13966"/>
    </source>
</evidence>
<proteinExistence type="predicted"/>
<name>A0AAN9IY04_CROPI</name>
<feature type="domain" description="RNase H type-1" evidence="1">
    <location>
        <begin position="285"/>
        <end position="325"/>
    </location>
</feature>
<dbReference type="Pfam" id="PF13456">
    <property type="entry name" value="RVT_3"/>
    <property type="match status" value="1"/>
</dbReference>
<dbReference type="EMBL" id="JAYWIO010000001">
    <property type="protein sequence ID" value="KAK7288458.1"/>
    <property type="molecule type" value="Genomic_DNA"/>
</dbReference>
<evidence type="ECO:0000313" key="3">
    <source>
        <dbReference type="EMBL" id="KAK7288458.1"/>
    </source>
</evidence>
<dbReference type="PANTHER" id="PTHR34023">
    <property type="entry name" value="RNASE H DOMAIN-CONTAINING PROTEIN"/>
    <property type="match status" value="1"/>
</dbReference>
<dbReference type="AlphaFoldDB" id="A0AAN9IY04"/>
<dbReference type="Proteomes" id="UP001372338">
    <property type="component" value="Unassembled WGS sequence"/>
</dbReference>